<dbReference type="EMBL" id="SJPO01000006">
    <property type="protein sequence ID" value="TWT76145.1"/>
    <property type="molecule type" value="Genomic_DNA"/>
</dbReference>
<name>A0A5C5YMR0_9BACT</name>
<organism evidence="2 3">
    <name type="scientific">Posidoniimonas polymericola</name>
    <dbReference type="NCBI Taxonomy" id="2528002"/>
    <lineage>
        <taxon>Bacteria</taxon>
        <taxon>Pseudomonadati</taxon>
        <taxon>Planctomycetota</taxon>
        <taxon>Planctomycetia</taxon>
        <taxon>Pirellulales</taxon>
        <taxon>Lacipirellulaceae</taxon>
        <taxon>Posidoniimonas</taxon>
    </lineage>
</organism>
<keyword evidence="1" id="KW-1133">Transmembrane helix</keyword>
<protein>
    <submittedName>
        <fullName evidence="2">Uncharacterized protein</fullName>
    </submittedName>
</protein>
<evidence type="ECO:0000256" key="1">
    <source>
        <dbReference type="SAM" id="Phobius"/>
    </source>
</evidence>
<reference evidence="2 3" key="1">
    <citation type="submission" date="2019-02" db="EMBL/GenBank/DDBJ databases">
        <title>Deep-cultivation of Planctomycetes and their phenomic and genomic characterization uncovers novel biology.</title>
        <authorList>
            <person name="Wiegand S."/>
            <person name="Jogler M."/>
            <person name="Boedeker C."/>
            <person name="Pinto D."/>
            <person name="Vollmers J."/>
            <person name="Rivas-Marin E."/>
            <person name="Kohn T."/>
            <person name="Peeters S.H."/>
            <person name="Heuer A."/>
            <person name="Rast P."/>
            <person name="Oberbeckmann S."/>
            <person name="Bunk B."/>
            <person name="Jeske O."/>
            <person name="Meyerdierks A."/>
            <person name="Storesund J.E."/>
            <person name="Kallscheuer N."/>
            <person name="Luecker S."/>
            <person name="Lage O.M."/>
            <person name="Pohl T."/>
            <person name="Merkel B.J."/>
            <person name="Hornburger P."/>
            <person name="Mueller R.-W."/>
            <person name="Bruemmer F."/>
            <person name="Labrenz M."/>
            <person name="Spormann A.M."/>
            <person name="Op Den Camp H."/>
            <person name="Overmann J."/>
            <person name="Amann R."/>
            <person name="Jetten M.S.M."/>
            <person name="Mascher T."/>
            <person name="Medema M.H."/>
            <person name="Devos D.P."/>
            <person name="Kaster A.-K."/>
            <person name="Ovreas L."/>
            <person name="Rohde M."/>
            <person name="Galperin M.Y."/>
            <person name="Jogler C."/>
        </authorList>
    </citation>
    <scope>NUCLEOTIDE SEQUENCE [LARGE SCALE GENOMIC DNA]</scope>
    <source>
        <strain evidence="2 3">Pla123a</strain>
    </source>
</reference>
<dbReference type="OrthoDB" id="280517at2"/>
<sequence>MSTPHDKNALSQVRRRVRRIWSWLGILAIAAGAGAWYLVCFCPAAEQLDAHAANLTAEYAYLDSETTLIERLRDEASTNESYAEELKRLRERSNAQPDEVAFLGWMGEQATRCSLSLTNYRPDGQVTHGAFAGRALQISGTGGYEGICRVLFAIRGRSQMTRLASMTIRPEGQDRERFGFVLQIELLHGATKTEEKGGDHV</sequence>
<keyword evidence="3" id="KW-1185">Reference proteome</keyword>
<dbReference type="RefSeq" id="WP_146588130.1">
    <property type="nucleotide sequence ID" value="NZ_SJPO01000006.1"/>
</dbReference>
<dbReference type="Proteomes" id="UP000318478">
    <property type="component" value="Unassembled WGS sequence"/>
</dbReference>
<proteinExistence type="predicted"/>
<evidence type="ECO:0000313" key="2">
    <source>
        <dbReference type="EMBL" id="TWT76145.1"/>
    </source>
</evidence>
<accession>A0A5C5YMR0</accession>
<gene>
    <name evidence="2" type="ORF">Pla123a_29340</name>
</gene>
<comment type="caution">
    <text evidence="2">The sequence shown here is derived from an EMBL/GenBank/DDBJ whole genome shotgun (WGS) entry which is preliminary data.</text>
</comment>
<keyword evidence="1" id="KW-0472">Membrane</keyword>
<dbReference type="AlphaFoldDB" id="A0A5C5YMR0"/>
<evidence type="ECO:0000313" key="3">
    <source>
        <dbReference type="Proteomes" id="UP000318478"/>
    </source>
</evidence>
<feature type="transmembrane region" description="Helical" evidence="1">
    <location>
        <begin position="20"/>
        <end position="39"/>
    </location>
</feature>
<keyword evidence="1" id="KW-0812">Transmembrane</keyword>